<dbReference type="Proteomes" id="UP000694941">
    <property type="component" value="Unplaced"/>
</dbReference>
<keyword evidence="4" id="KW-0418">Kinase</keyword>
<evidence type="ECO:0000259" key="7">
    <source>
        <dbReference type="PROSITE" id="PS50011"/>
    </source>
</evidence>
<evidence type="ECO:0000256" key="5">
    <source>
        <dbReference type="ARBA" id="ARBA00022840"/>
    </source>
</evidence>
<keyword evidence="2" id="KW-0808">Transferase</keyword>
<name>A0ABM1BKB1_LIMPO</name>
<dbReference type="PROSITE" id="PS00108">
    <property type="entry name" value="PROTEIN_KINASE_ST"/>
    <property type="match status" value="1"/>
</dbReference>
<keyword evidence="1" id="KW-0723">Serine/threonine-protein kinase</keyword>
<evidence type="ECO:0000256" key="4">
    <source>
        <dbReference type="ARBA" id="ARBA00022777"/>
    </source>
</evidence>
<dbReference type="SUPFAM" id="SSF56112">
    <property type="entry name" value="Protein kinase-like (PK-like)"/>
    <property type="match status" value="1"/>
</dbReference>
<dbReference type="SMART" id="SM00220">
    <property type="entry name" value="S_TKc"/>
    <property type="match status" value="1"/>
</dbReference>
<organism evidence="8 9">
    <name type="scientific">Limulus polyphemus</name>
    <name type="common">Atlantic horseshoe crab</name>
    <dbReference type="NCBI Taxonomy" id="6850"/>
    <lineage>
        <taxon>Eukaryota</taxon>
        <taxon>Metazoa</taxon>
        <taxon>Ecdysozoa</taxon>
        <taxon>Arthropoda</taxon>
        <taxon>Chelicerata</taxon>
        <taxon>Merostomata</taxon>
        <taxon>Xiphosura</taxon>
        <taxon>Limulidae</taxon>
        <taxon>Limulus</taxon>
    </lineage>
</organism>
<protein>
    <submittedName>
        <fullName evidence="9">Calcium/calmodulin-dependent protein kinase kinase 2-like</fullName>
    </submittedName>
</protein>
<dbReference type="InterPro" id="IPR000719">
    <property type="entry name" value="Prot_kinase_dom"/>
</dbReference>
<proteinExistence type="predicted"/>
<feature type="domain" description="Protein kinase" evidence="7">
    <location>
        <begin position="305"/>
        <end position="577"/>
    </location>
</feature>
<dbReference type="Pfam" id="PF00069">
    <property type="entry name" value="Pkinase"/>
    <property type="match status" value="1"/>
</dbReference>
<dbReference type="PROSITE" id="PS50011">
    <property type="entry name" value="PROTEIN_KINASE_DOM"/>
    <property type="match status" value="1"/>
</dbReference>
<sequence>MFKRVRKKNFPWKNSGRIFKQKWKDLLSNLAGEAKVSDGHLYHLRMAKKPSGDSSEHEISWSAFRSIPKCGHNRVPRITYSHSQDSHMVRSGSNRPIYPSLPFSPYCSPNSSPRLRRNPTKESSRVSIETYPNYVQLNQYKIKKEIGQYNQVSEGDEKTRDAVTKKLILEIDPKTKKELVEVHPILTSKLKPHQSEGVKFMWECTVESLEQLKSGKGSGCILAHCMGLGKTLQVITFVHTLLNNQYTKDYFSKVLVVCPYNTILNWNREFNLWLEDDELHMNVYELASVRDNRTRANKLDEWQEDGGVIILGYDLFRLLVQEKSHGKRISKKLRGSFCSALLDPGRQPPGRDGRRQVPHPLVQIYREIAILKKLNHPNIVKLIEVLDDPDDDNLYMVFELLEKGAVIDIPTESVLSEEQAWKYFRNIVMGIEYLHYQKIIHRDIKPSNLLLDDQDNILIADFGVCNQFEGVDAFLSGTAGTPAFVAPEALRGNKGRYSGKAVDIWAMGITLYSFVFGNVPFHDNNILVLYNKIRNQPLTFPANPNISDELKDLLKRMLHKDPVERITLPVIKVHQWVTKFETFPLLSEEENCVLIEITQEDIDHCVRSIPKLDTLILVKSMLKKHSFGNPFKDNPYLYRHQFLRTGRSNSAPSSYELYMDRKVSVECTLPALQEISPVRPGDKIVENSVHETRPGDRILNNTSIFHQETNHNRLVNEDASNSFQENTFINETVKDELGKIKDSGLY</sequence>
<dbReference type="InterPro" id="IPR014001">
    <property type="entry name" value="Helicase_ATP-bd"/>
</dbReference>
<dbReference type="SUPFAM" id="SSF52540">
    <property type="entry name" value="P-loop containing nucleoside triphosphate hydrolases"/>
    <property type="match status" value="1"/>
</dbReference>
<dbReference type="Gene3D" id="1.10.510.10">
    <property type="entry name" value="Transferase(Phosphotransferase) domain 1"/>
    <property type="match status" value="1"/>
</dbReference>
<dbReference type="RefSeq" id="XP_013783692.2">
    <property type="nucleotide sequence ID" value="XM_013928238.2"/>
</dbReference>
<dbReference type="InterPro" id="IPR038718">
    <property type="entry name" value="SNF2-like_sf"/>
</dbReference>
<dbReference type="Gene3D" id="3.40.50.10810">
    <property type="entry name" value="Tandem AAA-ATPase domain"/>
    <property type="match status" value="1"/>
</dbReference>
<dbReference type="SMART" id="SM00487">
    <property type="entry name" value="DEXDc"/>
    <property type="match status" value="1"/>
</dbReference>
<evidence type="ECO:0000313" key="8">
    <source>
        <dbReference type="Proteomes" id="UP000694941"/>
    </source>
</evidence>
<reference evidence="9" key="1">
    <citation type="submission" date="2025-08" db="UniProtKB">
        <authorList>
            <consortium name="RefSeq"/>
        </authorList>
    </citation>
    <scope>IDENTIFICATION</scope>
    <source>
        <tissue evidence="9">Muscle</tissue>
    </source>
</reference>
<dbReference type="Pfam" id="PF00176">
    <property type="entry name" value="SNF2-rel_dom"/>
    <property type="match status" value="1"/>
</dbReference>
<gene>
    <name evidence="9" type="primary">LOC106467858</name>
</gene>
<evidence type="ECO:0000256" key="1">
    <source>
        <dbReference type="ARBA" id="ARBA00022527"/>
    </source>
</evidence>
<dbReference type="PANTHER" id="PTHR43895">
    <property type="entry name" value="CALCIUM/CALMODULIN-DEPENDENT PROTEIN KINASE KINASE-RELATED"/>
    <property type="match status" value="1"/>
</dbReference>
<evidence type="ECO:0000256" key="3">
    <source>
        <dbReference type="ARBA" id="ARBA00022741"/>
    </source>
</evidence>
<dbReference type="PANTHER" id="PTHR43895:SF164">
    <property type="entry name" value="CALCIUM_CALMODULIN-DEPENDENT PROTEIN KINASE KINASE"/>
    <property type="match status" value="1"/>
</dbReference>
<dbReference type="InterPro" id="IPR000330">
    <property type="entry name" value="SNF2_N"/>
</dbReference>
<keyword evidence="3" id="KW-0547">Nucleotide-binding</keyword>
<dbReference type="InterPro" id="IPR008271">
    <property type="entry name" value="Ser/Thr_kinase_AS"/>
</dbReference>
<dbReference type="InterPro" id="IPR011009">
    <property type="entry name" value="Kinase-like_dom_sf"/>
</dbReference>
<accession>A0ABM1BKB1</accession>
<evidence type="ECO:0000313" key="9">
    <source>
        <dbReference type="RefSeq" id="XP_013783692.2"/>
    </source>
</evidence>
<evidence type="ECO:0000256" key="2">
    <source>
        <dbReference type="ARBA" id="ARBA00022679"/>
    </source>
</evidence>
<dbReference type="GeneID" id="106467858"/>
<evidence type="ECO:0000256" key="6">
    <source>
        <dbReference type="SAM" id="MobiDB-lite"/>
    </source>
</evidence>
<feature type="region of interest" description="Disordered" evidence="6">
    <location>
        <begin position="104"/>
        <end position="125"/>
    </location>
</feature>
<keyword evidence="8" id="KW-1185">Reference proteome</keyword>
<keyword evidence="5" id="KW-0067">ATP-binding</keyword>
<dbReference type="InterPro" id="IPR027417">
    <property type="entry name" value="P-loop_NTPase"/>
</dbReference>